<dbReference type="Proteomes" id="UP001199915">
    <property type="component" value="Unassembled WGS sequence"/>
</dbReference>
<dbReference type="PANTHER" id="PTHR30146:SF109">
    <property type="entry name" value="HTH-TYPE TRANSCRIPTIONAL REGULATOR GALS"/>
    <property type="match status" value="1"/>
</dbReference>
<dbReference type="CDD" id="cd01392">
    <property type="entry name" value="HTH_LacI"/>
    <property type="match status" value="1"/>
</dbReference>
<dbReference type="PANTHER" id="PTHR30146">
    <property type="entry name" value="LACI-RELATED TRANSCRIPTIONAL REPRESSOR"/>
    <property type="match status" value="1"/>
</dbReference>
<evidence type="ECO:0000256" key="2">
    <source>
        <dbReference type="ARBA" id="ARBA00023125"/>
    </source>
</evidence>
<organism evidence="5 6">
    <name type="scientific">Fusicatenibacter saccharivorans</name>
    <dbReference type="NCBI Taxonomy" id="1150298"/>
    <lineage>
        <taxon>Bacteria</taxon>
        <taxon>Bacillati</taxon>
        <taxon>Bacillota</taxon>
        <taxon>Clostridia</taxon>
        <taxon>Lachnospirales</taxon>
        <taxon>Lachnospiraceae</taxon>
        <taxon>Fusicatenibacter</taxon>
    </lineage>
</organism>
<dbReference type="InterPro" id="IPR046335">
    <property type="entry name" value="LacI/GalR-like_sensor"/>
</dbReference>
<evidence type="ECO:0000256" key="1">
    <source>
        <dbReference type="ARBA" id="ARBA00023015"/>
    </source>
</evidence>
<keyword evidence="1" id="KW-0805">Transcription regulation</keyword>
<dbReference type="InterPro" id="IPR000843">
    <property type="entry name" value="HTH_LacI"/>
</dbReference>
<dbReference type="InterPro" id="IPR010982">
    <property type="entry name" value="Lambda_DNA-bd_dom_sf"/>
</dbReference>
<evidence type="ECO:0000313" key="6">
    <source>
        <dbReference type="Proteomes" id="UP001199915"/>
    </source>
</evidence>
<dbReference type="EMBL" id="JAKNFS010000021">
    <property type="protein sequence ID" value="MCG4766630.1"/>
    <property type="molecule type" value="Genomic_DNA"/>
</dbReference>
<gene>
    <name evidence="5" type="ORF">L0N21_14105</name>
</gene>
<dbReference type="GO" id="GO:0000976">
    <property type="term" value="F:transcription cis-regulatory region binding"/>
    <property type="evidence" value="ECO:0007669"/>
    <property type="project" value="TreeGrafter"/>
</dbReference>
<dbReference type="Pfam" id="PF00356">
    <property type="entry name" value="LacI"/>
    <property type="match status" value="1"/>
</dbReference>
<dbReference type="Gene3D" id="3.40.50.2300">
    <property type="match status" value="2"/>
</dbReference>
<dbReference type="InterPro" id="IPR028082">
    <property type="entry name" value="Peripla_BP_I"/>
</dbReference>
<feature type="domain" description="HTH lacI-type" evidence="4">
    <location>
        <begin position="3"/>
        <end position="60"/>
    </location>
</feature>
<dbReference type="SUPFAM" id="SSF47413">
    <property type="entry name" value="lambda repressor-like DNA-binding domains"/>
    <property type="match status" value="1"/>
</dbReference>
<accession>A0AAE3F2R3</accession>
<proteinExistence type="predicted"/>
<evidence type="ECO:0000259" key="4">
    <source>
        <dbReference type="SMART" id="SM00354"/>
    </source>
</evidence>
<dbReference type="Gene3D" id="1.10.260.40">
    <property type="entry name" value="lambda repressor-like DNA-binding domains"/>
    <property type="match status" value="1"/>
</dbReference>
<evidence type="ECO:0000256" key="3">
    <source>
        <dbReference type="ARBA" id="ARBA00023163"/>
    </source>
</evidence>
<comment type="caution">
    <text evidence="5">The sequence shown here is derived from an EMBL/GenBank/DDBJ whole genome shotgun (WGS) entry which is preliminary data.</text>
</comment>
<dbReference type="SUPFAM" id="SSF53822">
    <property type="entry name" value="Periplasmic binding protein-like I"/>
    <property type="match status" value="1"/>
</dbReference>
<dbReference type="RefSeq" id="WP_238033498.1">
    <property type="nucleotide sequence ID" value="NZ_JAKNFS010000021.1"/>
</dbReference>
<dbReference type="SMART" id="SM00354">
    <property type="entry name" value="HTH_LACI"/>
    <property type="match status" value="1"/>
</dbReference>
<keyword evidence="3" id="KW-0804">Transcription</keyword>
<keyword evidence="2 5" id="KW-0238">DNA-binding</keyword>
<reference evidence="5" key="1">
    <citation type="submission" date="2022-01" db="EMBL/GenBank/DDBJ databases">
        <title>Collection of gut derived symbiotic bacterial strains cultured from healthy donors.</title>
        <authorList>
            <person name="Lin H."/>
            <person name="Kohout C."/>
            <person name="Waligurski E."/>
            <person name="Pamer E.G."/>
        </authorList>
    </citation>
    <scope>NUCLEOTIDE SEQUENCE</scope>
    <source>
        <strain evidence="5">DFI.5.49</strain>
    </source>
</reference>
<protein>
    <submittedName>
        <fullName evidence="5">LacI family DNA-binding transcriptional regulator</fullName>
    </submittedName>
</protein>
<evidence type="ECO:0000313" key="5">
    <source>
        <dbReference type="EMBL" id="MCG4766630.1"/>
    </source>
</evidence>
<sequence length="340" mass="37844">MKKVTLQEIANSLGISRTTVWKVFSGHEGVSDSLRTKVIAKAQELGYAIPEDFQYPSQAENTTPVNIAVAVCRPETSLFWMTIIHQIAKVFSAHNVNLVYTYLPTSADPSYLLPSSLTNGSVHGIIVLNVYNERLLHLLAETQISKVFLDTSSLVPPDELNGDLLLMESRTSVRRITSHLLEQGRTRIGFIGDIGYAQSNQERYEGFCQALTDAGKKPDFSVCLTTPLGIDTYREEIDTFLSSLSRMPDAFVCASDYVASILMQLLEKRGLRIPEDIAVSGFDNITEDLLAEDLTTVQVFNEDLGARLALQILYRIKHPHKPHEITYLSTNVLYRGSTGD</sequence>
<dbReference type="AlphaFoldDB" id="A0AAE3F2R3"/>
<dbReference type="GO" id="GO:0003700">
    <property type="term" value="F:DNA-binding transcription factor activity"/>
    <property type="evidence" value="ECO:0007669"/>
    <property type="project" value="TreeGrafter"/>
</dbReference>
<name>A0AAE3F2R3_9FIRM</name>
<dbReference type="Pfam" id="PF13377">
    <property type="entry name" value="Peripla_BP_3"/>
    <property type="match status" value="1"/>
</dbReference>